<name>A0A0N5D2E0_THECL</name>
<evidence type="ECO:0000313" key="9">
    <source>
        <dbReference type="WBParaSite" id="TCLT_0000704601-mRNA-1"/>
    </source>
</evidence>
<feature type="transmembrane region" description="Helical" evidence="5">
    <location>
        <begin position="147"/>
        <end position="170"/>
    </location>
</feature>
<dbReference type="Pfam" id="PF00083">
    <property type="entry name" value="Sugar_tr"/>
    <property type="match status" value="1"/>
</dbReference>
<feature type="domain" description="Major facilitator superfamily (MFS) profile" evidence="6">
    <location>
        <begin position="46"/>
        <end position="509"/>
    </location>
</feature>
<dbReference type="OrthoDB" id="5296287at2759"/>
<dbReference type="OMA" id="MYVYVIE"/>
<feature type="transmembrane region" description="Helical" evidence="5">
    <location>
        <begin position="25"/>
        <end position="49"/>
    </location>
</feature>
<feature type="transmembrane region" description="Helical" evidence="5">
    <location>
        <begin position="391"/>
        <end position="410"/>
    </location>
</feature>
<keyword evidence="8" id="KW-1185">Reference proteome</keyword>
<organism evidence="9">
    <name type="scientific">Thelazia callipaeda</name>
    <name type="common">Oriental eyeworm</name>
    <name type="synonym">Parasitic nematode</name>
    <dbReference type="NCBI Taxonomy" id="103827"/>
    <lineage>
        <taxon>Eukaryota</taxon>
        <taxon>Metazoa</taxon>
        <taxon>Ecdysozoa</taxon>
        <taxon>Nematoda</taxon>
        <taxon>Chromadorea</taxon>
        <taxon>Rhabditida</taxon>
        <taxon>Spirurina</taxon>
        <taxon>Spiruromorpha</taxon>
        <taxon>Thelazioidea</taxon>
        <taxon>Thelaziidae</taxon>
        <taxon>Thelazia</taxon>
    </lineage>
</organism>
<dbReference type="GO" id="GO:0016020">
    <property type="term" value="C:membrane"/>
    <property type="evidence" value="ECO:0007669"/>
    <property type="project" value="UniProtKB-SubCell"/>
</dbReference>
<dbReference type="Proteomes" id="UP000276776">
    <property type="component" value="Unassembled WGS sequence"/>
</dbReference>
<keyword evidence="3 5" id="KW-1133">Transmembrane helix</keyword>
<sequence length="556" mass="62856">MPDSLVDDNDTILKGIDKFIGFNRYTLFLCLAFELVILSQAGNVIYLIFAAASPNLIGCGTTIFNETLSQYEACEQFETMNRLENQSCAPILEYQFRSVAVEWNYFCSKTVKVKNSISFQMFGIMVGGIIFGQLSDLYGRKKVCTEFIPFQTVLVCLLMTILLGLLCALAKDLLMFVIIRSVIGIFIGGNAVVMYVYVIEKIPANYRMKVNTFVTWSPNFVILSLVAYLTGSWHTLTIVMNLLAAPSFVCVLFLYESPRWLMQKGRLDEAKETLIAMNDWGQSIKKREKCFSEEEVMNALGFDLKASCELLRQKHYYFHHLFYSWTFLRYNIILAFSCFANSVAFYAMLFNLEKISGSLYVNTAFLGAFRYALGIILATVDHAFTFVGRKFMHTIAIIIFVISAAIILILIKTDLALEFNGFIRAITLIGTGSISLLFIVNAITCAELFPTAIRNLAGANIGTWSRIGNIVAPQLFYLDEFDPSLPYLVIIVMFVVDGVTFLFCLPETKSRPLVEQMPSKEEFILRSCKTTRTLSLRIDDDIEDSCLKSNKSTDMR</sequence>
<dbReference type="PANTHER" id="PTHR24064">
    <property type="entry name" value="SOLUTE CARRIER FAMILY 22 MEMBER"/>
    <property type="match status" value="1"/>
</dbReference>
<dbReference type="STRING" id="103827.A0A0N5D2E0"/>
<keyword evidence="4 5" id="KW-0472">Membrane</keyword>
<feature type="transmembrane region" description="Helical" evidence="5">
    <location>
        <begin position="177"/>
        <end position="198"/>
    </location>
</feature>
<evidence type="ECO:0000256" key="5">
    <source>
        <dbReference type="SAM" id="Phobius"/>
    </source>
</evidence>
<dbReference type="PROSITE" id="PS00217">
    <property type="entry name" value="SUGAR_TRANSPORT_2"/>
    <property type="match status" value="1"/>
</dbReference>
<evidence type="ECO:0000256" key="3">
    <source>
        <dbReference type="ARBA" id="ARBA00022989"/>
    </source>
</evidence>
<dbReference type="WBParaSite" id="TCLT_0000704601-mRNA-1">
    <property type="protein sequence ID" value="TCLT_0000704601-mRNA-1"/>
    <property type="gene ID" value="TCLT_0000704601"/>
</dbReference>
<dbReference type="PROSITE" id="PS50850">
    <property type="entry name" value="MFS"/>
    <property type="match status" value="1"/>
</dbReference>
<dbReference type="AlphaFoldDB" id="A0A0N5D2E0"/>
<dbReference type="SUPFAM" id="SSF103473">
    <property type="entry name" value="MFS general substrate transporter"/>
    <property type="match status" value="1"/>
</dbReference>
<dbReference type="InterPro" id="IPR036259">
    <property type="entry name" value="MFS_trans_sf"/>
</dbReference>
<feature type="transmembrane region" description="Helical" evidence="5">
    <location>
        <begin position="359"/>
        <end position="379"/>
    </location>
</feature>
<feature type="transmembrane region" description="Helical" evidence="5">
    <location>
        <begin position="485"/>
        <end position="505"/>
    </location>
</feature>
<dbReference type="InterPro" id="IPR005828">
    <property type="entry name" value="MFS_sugar_transport-like"/>
</dbReference>
<dbReference type="InterPro" id="IPR005829">
    <property type="entry name" value="Sugar_transporter_CS"/>
</dbReference>
<reference evidence="9" key="1">
    <citation type="submission" date="2017-02" db="UniProtKB">
        <authorList>
            <consortium name="WormBaseParasite"/>
        </authorList>
    </citation>
    <scope>IDENTIFICATION</scope>
</reference>
<feature type="transmembrane region" description="Helical" evidence="5">
    <location>
        <begin position="327"/>
        <end position="347"/>
    </location>
</feature>
<evidence type="ECO:0000259" key="6">
    <source>
        <dbReference type="PROSITE" id="PS50850"/>
    </source>
</evidence>
<dbReference type="GO" id="GO:0022857">
    <property type="term" value="F:transmembrane transporter activity"/>
    <property type="evidence" value="ECO:0007669"/>
    <property type="project" value="InterPro"/>
</dbReference>
<accession>A0A0N5D2E0</accession>
<feature type="transmembrane region" description="Helical" evidence="5">
    <location>
        <begin position="422"/>
        <end position="443"/>
    </location>
</feature>
<protein>
    <submittedName>
        <fullName evidence="9">MFS domain-containing protein</fullName>
    </submittedName>
</protein>
<feature type="transmembrane region" description="Helical" evidence="5">
    <location>
        <begin position="117"/>
        <end position="135"/>
    </location>
</feature>
<evidence type="ECO:0000313" key="7">
    <source>
        <dbReference type="EMBL" id="VDN04452.1"/>
    </source>
</evidence>
<evidence type="ECO:0000256" key="2">
    <source>
        <dbReference type="ARBA" id="ARBA00022692"/>
    </source>
</evidence>
<dbReference type="InterPro" id="IPR020846">
    <property type="entry name" value="MFS_dom"/>
</dbReference>
<comment type="subcellular location">
    <subcellularLocation>
        <location evidence="1">Membrane</location>
        <topology evidence="1">Multi-pass membrane protein</topology>
    </subcellularLocation>
</comment>
<proteinExistence type="predicted"/>
<evidence type="ECO:0000313" key="8">
    <source>
        <dbReference type="Proteomes" id="UP000276776"/>
    </source>
</evidence>
<gene>
    <name evidence="7" type="ORF">TCLT_LOCUS7035</name>
</gene>
<evidence type="ECO:0000256" key="4">
    <source>
        <dbReference type="ARBA" id="ARBA00023136"/>
    </source>
</evidence>
<dbReference type="Gene3D" id="1.20.1250.20">
    <property type="entry name" value="MFS general substrate transporter like domains"/>
    <property type="match status" value="1"/>
</dbReference>
<keyword evidence="2 5" id="KW-0812">Transmembrane</keyword>
<reference evidence="7 8" key="2">
    <citation type="submission" date="2018-11" db="EMBL/GenBank/DDBJ databases">
        <authorList>
            <consortium name="Pathogen Informatics"/>
        </authorList>
    </citation>
    <scope>NUCLEOTIDE SEQUENCE [LARGE SCALE GENOMIC DNA]</scope>
</reference>
<feature type="transmembrane region" description="Helical" evidence="5">
    <location>
        <begin position="236"/>
        <end position="255"/>
    </location>
</feature>
<evidence type="ECO:0000256" key="1">
    <source>
        <dbReference type="ARBA" id="ARBA00004141"/>
    </source>
</evidence>
<dbReference type="EMBL" id="UYYF01004468">
    <property type="protein sequence ID" value="VDN04452.1"/>
    <property type="molecule type" value="Genomic_DNA"/>
</dbReference>